<feature type="signal peptide" evidence="8">
    <location>
        <begin position="1"/>
        <end position="18"/>
    </location>
</feature>
<evidence type="ECO:0000256" key="6">
    <source>
        <dbReference type="ARBA" id="ARBA00023237"/>
    </source>
</evidence>
<dbReference type="SUPFAM" id="SSF49464">
    <property type="entry name" value="Carboxypeptidase regulatory domain-like"/>
    <property type="match status" value="1"/>
</dbReference>
<dbReference type="InterPro" id="IPR023997">
    <property type="entry name" value="TonB-dep_OMP_SusC/RagA_CS"/>
</dbReference>
<dbReference type="InterPro" id="IPR023996">
    <property type="entry name" value="TonB-dep_OMP_SusC/RagA"/>
</dbReference>
<dbReference type="EMBL" id="CP094358">
    <property type="protein sequence ID" value="UOB17139.1"/>
    <property type="molecule type" value="Genomic_DNA"/>
</dbReference>
<dbReference type="GO" id="GO:0009279">
    <property type="term" value="C:cell outer membrane"/>
    <property type="evidence" value="ECO:0007669"/>
    <property type="project" value="UniProtKB-SubCell"/>
</dbReference>
<evidence type="ECO:0000256" key="2">
    <source>
        <dbReference type="ARBA" id="ARBA00022448"/>
    </source>
</evidence>
<dbReference type="Pfam" id="PF07715">
    <property type="entry name" value="Plug"/>
    <property type="match status" value="1"/>
</dbReference>
<dbReference type="Gene3D" id="2.170.130.10">
    <property type="entry name" value="TonB-dependent receptor, plug domain"/>
    <property type="match status" value="1"/>
</dbReference>
<dbReference type="Proteomes" id="UP000831290">
    <property type="component" value="Chromosome"/>
</dbReference>
<evidence type="ECO:0000256" key="8">
    <source>
        <dbReference type="SAM" id="SignalP"/>
    </source>
</evidence>
<keyword evidence="2 7" id="KW-0813">Transport</keyword>
<keyword evidence="5 7" id="KW-0472">Membrane</keyword>
<reference evidence="10" key="1">
    <citation type="submission" date="2022-03" db="EMBL/GenBank/DDBJ databases">
        <title>Description of Abyssus ytuae gen. nov., sp. nov., a novel member of the family Flavobacteriaceae isolated from the sediment of Mariana Trench.</title>
        <authorList>
            <person name="Zhang J."/>
            <person name="Xu X."/>
        </authorList>
    </citation>
    <scope>NUCLEOTIDE SEQUENCE</scope>
    <source>
        <strain evidence="10">MT3330</strain>
    </source>
</reference>
<organism evidence="10 11">
    <name type="scientific">Abyssalbus ytuae</name>
    <dbReference type="NCBI Taxonomy" id="2926907"/>
    <lineage>
        <taxon>Bacteria</taxon>
        <taxon>Pseudomonadati</taxon>
        <taxon>Bacteroidota</taxon>
        <taxon>Flavobacteriia</taxon>
        <taxon>Flavobacteriales</taxon>
        <taxon>Flavobacteriaceae</taxon>
        <taxon>Abyssalbus</taxon>
    </lineage>
</organism>
<keyword evidence="10" id="KW-0675">Receptor</keyword>
<evidence type="ECO:0000313" key="10">
    <source>
        <dbReference type="EMBL" id="UOB17139.1"/>
    </source>
</evidence>
<dbReference type="Gene3D" id="2.40.170.20">
    <property type="entry name" value="TonB-dependent receptor, beta-barrel domain"/>
    <property type="match status" value="1"/>
</dbReference>
<dbReference type="SUPFAM" id="SSF56935">
    <property type="entry name" value="Porins"/>
    <property type="match status" value="1"/>
</dbReference>
<evidence type="ECO:0000256" key="3">
    <source>
        <dbReference type="ARBA" id="ARBA00022452"/>
    </source>
</evidence>
<sequence length="1032" mass="114709">MKKTLLCVLMLWCGINFSQEITISGNVTDSQEVPLPGASILLKGTYTGTQTDFEGNYVLPDVPSDGVLVISYVGYVSQEIPINDQTTINVVLQEDLQSLDEVVVIGYGFQKRSDITGAISSIKSEDIESQPALNAMQSIQGKVAGVNIINSDAPGSSPNVIVRGLGTAESGRQPLFVVDGILVSNIQNISPNDIESIDIMKDASSAAIYGTNASNGVILITTKKGKTGKAVIEAKTFIGTKSILNPVEMANANQYITYYNEKQEAIGAPYLLSQNQLYDTDWYDELVDFSFFNNNSLTISGGSDLVNYLFSVNNYNEDGLLENQEYNRTTIRNNNIYKLFDDRLKISQNVNLTFTNERPQPFGAFNEAYRQSPLVPVRYPNGLFGQSFVNTTTGVVTYEAQPGESVGNLNSIGNPVANVFFNNEKINTTTIQGIGEAELSITDFLKITSRFGATKYFYNKRNFNPNKERWLNADPTRTEEEFDQLKADNPESLTYINNELSFEKIEDFRYNWDTFLTFDKSFGSHNLSATLGGSKDKRNIRSRSWVKGYDVPEQEQYWNIDLASGDYTKEVEQTSYTPISVLSYFGRLQYNYDSKYFLSANFRRDGNSVFKQGGEYWGNFPSFSVGWVLSRENFLKDSGINFLKLRGGYGELGNANVPFNSSLIYTDAGSGSNNYVFGPSQELVFGASSGTPVKDITWEVTEETFVGLDFAFFDSRLSGNIDVYNRKNTNAILNIQPTLSSENSQSFYDHGAEITNKGIEASLNWNHEINKDFSYNVGVNFNYNKNNVENVKPAYDGATGGSLANGQITKRLQEGQPLFAWWMYEAVGVWQNQDEIDANASLGSAAPGHLRYADLNDDGVIDDRDKKFFGSYIPTYNYGITLGFNYKNIDFSLYGIGVGGNKVYNALKGTRIDGGENITADTFNERWTGDGSTNSHPGADRDAVASSYYLEDGDYFRINNITLGYTLKELFQNSLKIRLYLMAQNPFIFTKYSGFTPELIGSNSGVPRETAGIELTAYPNVKTFLLGANIEL</sequence>
<dbReference type="KEGG" id="fbm:MQE35_15535"/>
<dbReference type="Gene3D" id="2.60.40.1120">
    <property type="entry name" value="Carboxypeptidase-like, regulatory domain"/>
    <property type="match status" value="1"/>
</dbReference>
<comment type="subcellular location">
    <subcellularLocation>
        <location evidence="1 7">Cell outer membrane</location>
        <topology evidence="1 7">Multi-pass membrane protein</topology>
    </subcellularLocation>
</comment>
<keyword evidence="11" id="KW-1185">Reference proteome</keyword>
<evidence type="ECO:0000259" key="9">
    <source>
        <dbReference type="Pfam" id="PF07715"/>
    </source>
</evidence>
<evidence type="ECO:0000256" key="7">
    <source>
        <dbReference type="PROSITE-ProRule" id="PRU01360"/>
    </source>
</evidence>
<dbReference type="InterPro" id="IPR008969">
    <property type="entry name" value="CarboxyPept-like_regulatory"/>
</dbReference>
<dbReference type="Pfam" id="PF13715">
    <property type="entry name" value="CarbopepD_reg_2"/>
    <property type="match status" value="1"/>
</dbReference>
<dbReference type="InterPro" id="IPR012910">
    <property type="entry name" value="Plug_dom"/>
</dbReference>
<comment type="similarity">
    <text evidence="7">Belongs to the TonB-dependent receptor family.</text>
</comment>
<evidence type="ECO:0000256" key="5">
    <source>
        <dbReference type="ARBA" id="ARBA00023136"/>
    </source>
</evidence>
<dbReference type="InterPro" id="IPR036942">
    <property type="entry name" value="Beta-barrel_TonB_sf"/>
</dbReference>
<keyword evidence="6 7" id="KW-0998">Cell outer membrane</keyword>
<keyword evidence="3 7" id="KW-1134">Transmembrane beta strand</keyword>
<gene>
    <name evidence="10" type="ORF">MQE35_15535</name>
</gene>
<evidence type="ECO:0000256" key="4">
    <source>
        <dbReference type="ARBA" id="ARBA00022692"/>
    </source>
</evidence>
<proteinExistence type="inferred from homology"/>
<keyword evidence="4 7" id="KW-0812">Transmembrane</keyword>
<dbReference type="RefSeq" id="WP_255842412.1">
    <property type="nucleotide sequence ID" value="NZ_CP094358.1"/>
</dbReference>
<dbReference type="AlphaFoldDB" id="A0A9E7D2W2"/>
<dbReference type="PROSITE" id="PS52016">
    <property type="entry name" value="TONB_DEPENDENT_REC_3"/>
    <property type="match status" value="1"/>
</dbReference>
<dbReference type="NCBIfam" id="TIGR04057">
    <property type="entry name" value="SusC_RagA_signa"/>
    <property type="match status" value="1"/>
</dbReference>
<evidence type="ECO:0000313" key="11">
    <source>
        <dbReference type="Proteomes" id="UP000831290"/>
    </source>
</evidence>
<protein>
    <submittedName>
        <fullName evidence="10">TonB-dependent receptor</fullName>
    </submittedName>
</protein>
<evidence type="ECO:0000256" key="1">
    <source>
        <dbReference type="ARBA" id="ARBA00004571"/>
    </source>
</evidence>
<dbReference type="InterPro" id="IPR039426">
    <property type="entry name" value="TonB-dep_rcpt-like"/>
</dbReference>
<feature type="chain" id="PRO_5038476526" evidence="8">
    <location>
        <begin position="19"/>
        <end position="1032"/>
    </location>
</feature>
<accession>A0A9E7D2W2</accession>
<dbReference type="NCBIfam" id="TIGR04056">
    <property type="entry name" value="OMP_RagA_SusC"/>
    <property type="match status" value="1"/>
</dbReference>
<feature type="domain" description="TonB-dependent receptor plug" evidence="9">
    <location>
        <begin position="112"/>
        <end position="217"/>
    </location>
</feature>
<name>A0A9E7D2W2_9FLAO</name>
<dbReference type="InterPro" id="IPR037066">
    <property type="entry name" value="Plug_dom_sf"/>
</dbReference>
<keyword evidence="8" id="KW-0732">Signal</keyword>